<gene>
    <name evidence="2" type="ORF">GGR31_002895</name>
</gene>
<keyword evidence="1" id="KW-0472">Membrane</keyword>
<protein>
    <recommendedName>
        <fullName evidence="4">DUF2752 domain-containing protein</fullName>
    </recommendedName>
</protein>
<evidence type="ECO:0000256" key="1">
    <source>
        <dbReference type="SAM" id="Phobius"/>
    </source>
</evidence>
<keyword evidence="3" id="KW-1185">Reference proteome</keyword>
<accession>A0ABU1K9E5</accession>
<proteinExistence type="predicted"/>
<evidence type="ECO:0008006" key="4">
    <source>
        <dbReference type="Google" id="ProtNLM"/>
    </source>
</evidence>
<dbReference type="Pfam" id="PF10825">
    <property type="entry name" value="DUF2752"/>
    <property type="match status" value="1"/>
</dbReference>
<dbReference type="InterPro" id="IPR021215">
    <property type="entry name" value="DUF2752"/>
</dbReference>
<dbReference type="Proteomes" id="UP001257659">
    <property type="component" value="Unassembled WGS sequence"/>
</dbReference>
<reference evidence="2 3" key="1">
    <citation type="submission" date="2023-07" db="EMBL/GenBank/DDBJ databases">
        <title>Genomic Encyclopedia of Type Strains, Phase IV (KMG-IV): sequencing the most valuable type-strain genomes for metagenomic binning, comparative biology and taxonomic classification.</title>
        <authorList>
            <person name="Goeker M."/>
        </authorList>
    </citation>
    <scope>NUCLEOTIDE SEQUENCE [LARGE SCALE GENOMIC DNA]</scope>
    <source>
        <strain evidence="2 3">DSM 102814</strain>
    </source>
</reference>
<feature type="transmembrane region" description="Helical" evidence="1">
    <location>
        <begin position="39"/>
        <end position="57"/>
    </location>
</feature>
<evidence type="ECO:0000313" key="2">
    <source>
        <dbReference type="EMBL" id="MDR6302216.1"/>
    </source>
</evidence>
<feature type="transmembrane region" description="Helical" evidence="1">
    <location>
        <begin position="69"/>
        <end position="87"/>
    </location>
</feature>
<evidence type="ECO:0000313" key="3">
    <source>
        <dbReference type="Proteomes" id="UP001257659"/>
    </source>
</evidence>
<dbReference type="EMBL" id="JAVDQA010000012">
    <property type="protein sequence ID" value="MDR6302216.1"/>
    <property type="molecule type" value="Genomic_DNA"/>
</dbReference>
<sequence>MKEFMLPCLNKKFFGFECPGCGGQRAFIFLIKGEFSQAFILYPAIYPLVILASVVLLNMISPSKIYEKLTTFFAVISVATILISYILKFL</sequence>
<comment type="caution">
    <text evidence="2">The sequence shown here is derived from an EMBL/GenBank/DDBJ whole genome shotgun (WGS) entry which is preliminary data.</text>
</comment>
<keyword evidence="1" id="KW-1133">Transmembrane helix</keyword>
<organism evidence="2 3">
    <name type="scientific">Mesonia maritima</name>
    <dbReference type="NCBI Taxonomy" id="1793873"/>
    <lineage>
        <taxon>Bacteria</taxon>
        <taxon>Pseudomonadati</taxon>
        <taxon>Bacteroidota</taxon>
        <taxon>Flavobacteriia</taxon>
        <taxon>Flavobacteriales</taxon>
        <taxon>Flavobacteriaceae</taxon>
        <taxon>Mesonia</taxon>
    </lineage>
</organism>
<name>A0ABU1K9E5_9FLAO</name>
<keyword evidence="1" id="KW-0812">Transmembrane</keyword>
<dbReference type="RefSeq" id="WP_309730624.1">
    <property type="nucleotide sequence ID" value="NZ_JAVDQA010000012.1"/>
</dbReference>